<reference evidence="1" key="1">
    <citation type="submission" date="2015-06" db="EMBL/GenBank/DDBJ databases">
        <authorList>
            <person name="Nguyen H."/>
        </authorList>
    </citation>
    <scope>NUCLEOTIDE SEQUENCE</scope>
    <source>
        <strain evidence="1">DAOM 180753</strain>
    </source>
</reference>
<accession>A0AAI9X275</accession>
<organism evidence="1 2">
    <name type="scientific">Penicillium thymicola</name>
    <dbReference type="NCBI Taxonomy" id="293382"/>
    <lineage>
        <taxon>Eukaryota</taxon>
        <taxon>Fungi</taxon>
        <taxon>Dikarya</taxon>
        <taxon>Ascomycota</taxon>
        <taxon>Pezizomycotina</taxon>
        <taxon>Eurotiomycetes</taxon>
        <taxon>Eurotiomycetidae</taxon>
        <taxon>Eurotiales</taxon>
        <taxon>Aspergillaceae</taxon>
        <taxon>Penicillium</taxon>
    </lineage>
</organism>
<dbReference type="EMBL" id="LACB01001079">
    <property type="protein sequence ID" value="KAJ9480808.1"/>
    <property type="molecule type" value="Genomic_DNA"/>
</dbReference>
<keyword evidence="2" id="KW-1185">Reference proteome</keyword>
<evidence type="ECO:0000313" key="1">
    <source>
        <dbReference type="EMBL" id="KAJ9480808.1"/>
    </source>
</evidence>
<dbReference type="Proteomes" id="UP001227192">
    <property type="component" value="Unassembled WGS sequence"/>
</dbReference>
<protein>
    <submittedName>
        <fullName evidence="1">Uncharacterized protein</fullName>
    </submittedName>
</protein>
<name>A0AAI9X275_PENTH</name>
<feature type="non-terminal residue" evidence="1">
    <location>
        <position position="1"/>
    </location>
</feature>
<evidence type="ECO:0000313" key="2">
    <source>
        <dbReference type="Proteomes" id="UP001227192"/>
    </source>
</evidence>
<comment type="caution">
    <text evidence="1">The sequence shown here is derived from an EMBL/GenBank/DDBJ whole genome shotgun (WGS) entry which is preliminary data.</text>
</comment>
<gene>
    <name evidence="1" type="ORF">VN97_g12715</name>
</gene>
<proteinExistence type="predicted"/>
<sequence>RGITDGMPRR</sequence>
<reference evidence="1" key="2">
    <citation type="journal article" date="2016" name="Fungal Biol.">
        <title>Ochratoxin A production by Penicillium thymicola.</title>
        <authorList>
            <person name="Nguyen H.D.T."/>
            <person name="McMullin D.R."/>
            <person name="Ponomareva E."/>
            <person name="Riley R."/>
            <person name="Pomraning K.R."/>
            <person name="Baker S.E."/>
            <person name="Seifert K.A."/>
        </authorList>
    </citation>
    <scope>NUCLEOTIDE SEQUENCE</scope>
    <source>
        <strain evidence="1">DAOM 180753</strain>
    </source>
</reference>